<dbReference type="Gene3D" id="2.120.10.30">
    <property type="entry name" value="TolB, C-terminal domain"/>
    <property type="match status" value="1"/>
</dbReference>
<proteinExistence type="predicted"/>
<evidence type="ECO:0000313" key="3">
    <source>
        <dbReference type="Proteomes" id="UP001364764"/>
    </source>
</evidence>
<accession>A0ABD8B234</accession>
<dbReference type="GeneID" id="93480069"/>
<reference evidence="2 3" key="1">
    <citation type="submission" date="2024-02" db="EMBL/GenBank/DDBJ databases">
        <title>Complete sequences of two Paenibacillus sp. strains and one Lysinibacillus strain isolated from the environment on STAA medium highlight biotechnological potential.</title>
        <authorList>
            <person name="Attere S.A."/>
            <person name="Piche L.C."/>
            <person name="Intertaglia L."/>
            <person name="Lami R."/>
            <person name="Charette S.J."/>
            <person name="Vincent A.T."/>
        </authorList>
    </citation>
    <scope>NUCLEOTIDE SEQUENCE [LARGE SCALE GENOMIC DNA]</scope>
    <source>
        <strain evidence="2 3">Y5S-7</strain>
        <plasmid evidence="2 3">pY5S7-1</plasmid>
    </source>
</reference>
<dbReference type="InterPro" id="IPR050778">
    <property type="entry name" value="Cueball_EGF_LRP_Nidogen"/>
</dbReference>
<gene>
    <name evidence="2" type="ORF">V6668_31350</name>
</gene>
<dbReference type="RefSeq" id="WP_338709069.1">
    <property type="nucleotide sequence ID" value="NZ_CP145893.1"/>
</dbReference>
<protein>
    <submittedName>
        <fullName evidence="2">Uncharacterized protein</fullName>
    </submittedName>
</protein>
<dbReference type="EMBL" id="CP145893">
    <property type="protein sequence ID" value="WWP23889.1"/>
    <property type="molecule type" value="Genomic_DNA"/>
</dbReference>
<dbReference type="SUPFAM" id="SSF63825">
    <property type="entry name" value="YWTD domain"/>
    <property type="match status" value="1"/>
</dbReference>
<keyword evidence="1" id="KW-0175">Coiled coil</keyword>
<geneLocation type="plasmid" evidence="2 3">
    <name>pY5S7-1</name>
</geneLocation>
<evidence type="ECO:0000313" key="2">
    <source>
        <dbReference type="EMBL" id="WWP23889.1"/>
    </source>
</evidence>
<dbReference type="SUPFAM" id="SSF50952">
    <property type="entry name" value="Soluble quinoprotein glucose dehydrogenase"/>
    <property type="match status" value="1"/>
</dbReference>
<name>A0ABD8B234_PAEAM</name>
<evidence type="ECO:0000256" key="1">
    <source>
        <dbReference type="SAM" id="Coils"/>
    </source>
</evidence>
<sequence>MATLDKLSSAAILNKVSAEAARQIEAAAKKSENLIKEADTISEAAILKAKEQAIRLLNRSLDNVFLADNRGIRICDALGKELNQFDTPTSAYAMTVDPLNNKLYFIIETTSQPIMNGETPSNKLVEVTLIVTSLHGNNTEEIKKMQYNVPIDVMITGALDISPDDGKIIWISPTGSIQSMNTRGDELQELAKAKFDPLTEAVHATISGAGDLFWTALERETSSEKVYGIWKLEKGSKEIKKLISFPLPIAAKENVISSKVQIDLAAGKLYWNSYKKIESMNLDGTSPQVVYESLSNITGLELDSHLNRLYWLEQNHLLYRSTVDGKNIEQAISFEDSELAVKSIYIRTKADEAAGILQAAQRERQLASQNVATDISQANKEAYAYLSPAQKAFQAADAAFKEQIAPAVIEAEEKISTARTQYSDKKAQADTILGNATNEKNTILNQANENYKSELRKAKAEAKNIVQKAQDKLDDANAHKNH</sequence>
<organism evidence="2 3">
    <name type="scientific">Paenibacillus amylolyticus</name>
    <dbReference type="NCBI Taxonomy" id="1451"/>
    <lineage>
        <taxon>Bacteria</taxon>
        <taxon>Bacillati</taxon>
        <taxon>Bacillota</taxon>
        <taxon>Bacilli</taxon>
        <taxon>Bacillales</taxon>
        <taxon>Paenibacillaceae</taxon>
        <taxon>Paenibacillus</taxon>
    </lineage>
</organism>
<keyword evidence="2" id="KW-0614">Plasmid</keyword>
<dbReference type="InterPro" id="IPR011041">
    <property type="entry name" value="Quinoprot_gluc/sorb_DH_b-prop"/>
</dbReference>
<dbReference type="Proteomes" id="UP001364764">
    <property type="component" value="Plasmid pY5S7-1"/>
</dbReference>
<dbReference type="AlphaFoldDB" id="A0ABD8B234"/>
<feature type="coiled-coil region" evidence="1">
    <location>
        <begin position="408"/>
        <end position="479"/>
    </location>
</feature>
<dbReference type="PANTHER" id="PTHR46513">
    <property type="entry name" value="VITELLOGENIN RECEPTOR-LIKE PROTEIN-RELATED-RELATED"/>
    <property type="match status" value="1"/>
</dbReference>
<dbReference type="InterPro" id="IPR011042">
    <property type="entry name" value="6-blade_b-propeller_TolB-like"/>
</dbReference>